<evidence type="ECO:0000256" key="10">
    <source>
        <dbReference type="ARBA" id="ARBA00023014"/>
    </source>
</evidence>
<comment type="cofactor">
    <cofactor evidence="14">
        <name>[2Fe-2S] cluster</name>
        <dbReference type="ChEBI" id="CHEBI:190135"/>
    </cofactor>
    <text evidence="14">Binds 2 [2Fe-2S] clusters.</text>
</comment>
<dbReference type="Pfam" id="PF00941">
    <property type="entry name" value="FAD_binding_5"/>
    <property type="match status" value="1"/>
</dbReference>
<dbReference type="SUPFAM" id="SSF47741">
    <property type="entry name" value="CO dehydrogenase ISP C-domain like"/>
    <property type="match status" value="1"/>
</dbReference>
<keyword evidence="5 14" id="KW-0001">2Fe-2S</keyword>
<dbReference type="GO" id="GO:0051537">
    <property type="term" value="F:2 iron, 2 sulfur cluster binding"/>
    <property type="evidence" value="ECO:0007669"/>
    <property type="project" value="UniProtKB-KW"/>
</dbReference>
<evidence type="ECO:0000256" key="7">
    <source>
        <dbReference type="ARBA" id="ARBA00022827"/>
    </source>
</evidence>
<keyword evidence="17" id="KW-1185">Reference proteome</keyword>
<dbReference type="InterPro" id="IPR008274">
    <property type="entry name" value="AldOxase/xan_DH_MoCoBD1"/>
</dbReference>
<feature type="binding site" evidence="14">
    <location>
        <position position="102"/>
    </location>
    <ligand>
        <name>[2Fe-2S] cluster</name>
        <dbReference type="ChEBI" id="CHEBI:190135"/>
        <label>1</label>
    </ligand>
</feature>
<dbReference type="InterPro" id="IPR036683">
    <property type="entry name" value="CO_DH_flav_C_dom_sf"/>
</dbReference>
<dbReference type="Gene3D" id="3.30.365.10">
    <property type="entry name" value="Aldehyde oxidase/xanthine dehydrogenase, molybdopterin binding domain"/>
    <property type="match status" value="4"/>
</dbReference>
<evidence type="ECO:0000256" key="13">
    <source>
        <dbReference type="PIRSR" id="PIRSR000127-2"/>
    </source>
</evidence>
<dbReference type="InterPro" id="IPR036318">
    <property type="entry name" value="FAD-bd_PCMH-like_sf"/>
</dbReference>
<dbReference type="PROSITE" id="PS51387">
    <property type="entry name" value="FAD_PCMH"/>
    <property type="match status" value="1"/>
</dbReference>
<evidence type="ECO:0000256" key="9">
    <source>
        <dbReference type="ARBA" id="ARBA00023004"/>
    </source>
</evidence>
<evidence type="ECO:0000256" key="11">
    <source>
        <dbReference type="ARBA" id="ARBA00034078"/>
    </source>
</evidence>
<accession>A0AAN8JWR1</accession>
<dbReference type="InterPro" id="IPR012675">
    <property type="entry name" value="Beta-grasp_dom_sf"/>
</dbReference>
<dbReference type="InterPro" id="IPR005107">
    <property type="entry name" value="CO_DH_flav_C"/>
</dbReference>
<dbReference type="FunFam" id="3.30.365.10:FF:000002">
    <property type="entry name" value="Xanthine dehydrogenase oxidase"/>
    <property type="match status" value="1"/>
</dbReference>
<dbReference type="Gene3D" id="3.30.390.50">
    <property type="entry name" value="CO dehydrogenase flavoprotein, C-terminal domain"/>
    <property type="match status" value="1"/>
</dbReference>
<dbReference type="InterPro" id="IPR016169">
    <property type="entry name" value="FAD-bd_PCMH_sub2"/>
</dbReference>
<dbReference type="PANTHER" id="PTHR45444">
    <property type="entry name" value="XANTHINE DEHYDROGENASE"/>
    <property type="match status" value="1"/>
</dbReference>
<dbReference type="InterPro" id="IPR036856">
    <property type="entry name" value="Ald_Oxase/Xan_DH_a/b_sf"/>
</dbReference>
<evidence type="ECO:0000256" key="4">
    <source>
        <dbReference type="ARBA" id="ARBA00022630"/>
    </source>
</evidence>
<dbReference type="InterPro" id="IPR036010">
    <property type="entry name" value="2Fe-2S_ferredoxin-like_sf"/>
</dbReference>
<evidence type="ECO:0000259" key="15">
    <source>
        <dbReference type="PROSITE" id="PS51387"/>
    </source>
</evidence>
<dbReference type="EMBL" id="JAZGQO010000006">
    <property type="protein sequence ID" value="KAK6184117.1"/>
    <property type="molecule type" value="Genomic_DNA"/>
</dbReference>
<feature type="binding site" evidence="14">
    <location>
        <position position="204"/>
    </location>
    <ligand>
        <name>[2Fe-2S] cluster</name>
        <dbReference type="ChEBI" id="CHEBI:190135"/>
        <label>2</label>
    </ligand>
</feature>
<dbReference type="GO" id="GO:0071949">
    <property type="term" value="F:FAD binding"/>
    <property type="evidence" value="ECO:0007669"/>
    <property type="project" value="InterPro"/>
</dbReference>
<proteinExistence type="inferred from homology"/>
<dbReference type="PROSITE" id="PS00197">
    <property type="entry name" value="2FE2S_FER_1"/>
    <property type="match status" value="1"/>
</dbReference>
<feature type="binding site" evidence="14">
    <location>
        <position position="202"/>
    </location>
    <ligand>
        <name>[2Fe-2S] cluster</name>
        <dbReference type="ChEBI" id="CHEBI:190135"/>
        <label>2</label>
    </ligand>
</feature>
<evidence type="ECO:0000256" key="14">
    <source>
        <dbReference type="PIRSR" id="PIRSR000127-3"/>
    </source>
</evidence>
<sequence>MPICIPINGARSNFVQCPVCQASHSPVKGELKDGVYAADCQNCGHFFKFRAAGPVRSTFSVTINGQSYTVDNSYPGSTSLNEFLRQKGISPGTKVMCIEGGCGVCVVSATIMDPVTSKPRTYAVNSCCVPLLQCDGWDITTIEGLGNTRDGINPIQQRLADYNGTQCGFCSPAQIMSMNSLLKTNPKPTMEEVEQIMDSTVCRCTGYRSILDAMKSFAADAGPDLPGGLIDIEDLERKMCKKTGNPCTGKCSSDQSKTMLHMVTAGSQWLKPTNKQELYTLLNQHKADDYRLLHGNTGYGVYKDIGDWNYSVLIDVRGVVEFNIIQQGGATINLGSNLTITNLLEYFRIKAVDSNDFLKTFYSNICLHLEKVATTSIRNLGTWAGNLMLKHKHPEFVSDIYCILESMKTMLVIGDSTGKEMNYNIADFLKLDMTGKAITMAMLPIVNNPNVNIRTFKAMPRHQNAHAYVSAGFNMVVDAKQNYLVSGAPVLAYVGINKAFTRATLTENYLSGKQLGDPNILKGALTTLSSELVTDTVASLTPGPYRKNVALNLFYKFVLDICSQIVNPRYLSGCTDLIRPLSCGQQSFDTHPEEYPVSKPMIKLGATLQTCGEAEFINDTPPQFNEVYAAFVISTVGNADIDVIDPSPALAIPGVLKYISAKDIPAGGINNCSPAPKFQAKEEIFCSGKVLFAGQPLGLIVAEDQMTADYGAEMVKVTYKNVQPPVLTIDDAIQKKAFFKAPPGLSAGDADGAIAKSAHQLTGQIACGAQYHYQLETQISICYPTEDGMNILAGTQWIDGVQKIVGQVLNVPDSSVTVEVKRLGGAFGSKITRNFPISAACALAAHILRRPVRLMLNIHTNMKTIGKRTPYLAKYSVGFTDAGLLNGIKIDYYADCGATPNDVSAAAMPGWFDSAYYCANWKMTPFLCKTNKPQNTAARSPGSSPAVFIMESIMEHVAKSLNKDQLDVRKLNLYQKGQKTPSGMVLDYCNIRAMVTQLETSAQIATRKQQIVQYNTANRWKKRGISVLPLKFGLGWATAQYNTLVTISNGDGTIAIFHGGVNCGQGINIKVAQTCAYELGVPMDIISVKKTSTMTNSNSITTGGSITSELCCLSVIECCKMLTQRMAPVKAKMGNPKWKDLVAKCYSEGVDITARFVTEPVDVNPFAHYNVYGVCCSEVELDVLTGEHQILRVDMLYDGGKSLNPDIDIGQAEGGFVMALGYWLTERVIYDSTTGENLTANTWEYHPPMPKDIPIDFRIEFLKNSDNPRGVLGSKAVGEPPVCMATSAMLAVKHAIEAARKEISKDVFFGLDGPATVDTVQQNCLTDSTNLTYGK</sequence>
<evidence type="ECO:0000256" key="8">
    <source>
        <dbReference type="ARBA" id="ARBA00023002"/>
    </source>
</evidence>
<dbReference type="Gene3D" id="3.10.20.30">
    <property type="match status" value="1"/>
</dbReference>
<dbReference type="InterPro" id="IPR036884">
    <property type="entry name" value="2Fe-2S-bd_dom_sf"/>
</dbReference>
<comment type="similarity">
    <text evidence="2">Belongs to the xanthine dehydrogenase family.</text>
</comment>
<keyword evidence="4" id="KW-0285">Flavoprotein</keyword>
<dbReference type="InterPro" id="IPR006058">
    <property type="entry name" value="2Fe2S_fd_BS"/>
</dbReference>
<evidence type="ECO:0000313" key="16">
    <source>
        <dbReference type="EMBL" id="KAK6184117.1"/>
    </source>
</evidence>
<dbReference type="InterPro" id="IPR016167">
    <property type="entry name" value="FAD-bd_PCMH_sub1"/>
</dbReference>
<keyword evidence="8" id="KW-0560">Oxidoreductase</keyword>
<dbReference type="PANTHER" id="PTHR45444:SF3">
    <property type="entry name" value="XANTHINE DEHYDROGENASE"/>
    <property type="match status" value="1"/>
</dbReference>
<keyword evidence="3 14" id="KW-0500">Molybdenum</keyword>
<dbReference type="InterPro" id="IPR037165">
    <property type="entry name" value="AldOxase/xan_DH_Mopterin-bd_sf"/>
</dbReference>
<dbReference type="Pfam" id="PF01315">
    <property type="entry name" value="Ald_Xan_dh_C"/>
    <property type="match status" value="1"/>
</dbReference>
<feature type="binding site" evidence="14">
    <location>
        <position position="105"/>
    </location>
    <ligand>
        <name>[2Fe-2S] cluster</name>
        <dbReference type="ChEBI" id="CHEBI:190135"/>
        <label>1</label>
    </ligand>
</feature>
<dbReference type="Gene3D" id="1.10.150.120">
    <property type="entry name" value="[2Fe-2S]-binding domain"/>
    <property type="match status" value="1"/>
</dbReference>
<dbReference type="PIRSF" id="PIRSF000127">
    <property type="entry name" value="Xanthine_DH"/>
    <property type="match status" value="1"/>
</dbReference>
<dbReference type="GO" id="GO:0005506">
    <property type="term" value="F:iron ion binding"/>
    <property type="evidence" value="ECO:0007669"/>
    <property type="project" value="InterPro"/>
</dbReference>
<feature type="binding site" evidence="13">
    <location>
        <position position="457"/>
    </location>
    <ligand>
        <name>FAD</name>
        <dbReference type="ChEBI" id="CHEBI:57692"/>
    </ligand>
</feature>
<dbReference type="Pfam" id="PF20256">
    <property type="entry name" value="MoCoBD_2"/>
    <property type="match status" value="1"/>
</dbReference>
<keyword evidence="6 14" id="KW-0479">Metal-binding</keyword>
<gene>
    <name evidence="16" type="ORF">SNE40_006645</name>
</gene>
<evidence type="ECO:0000256" key="12">
    <source>
        <dbReference type="PIRSR" id="PIRSR000127-1"/>
    </source>
</evidence>
<dbReference type="GO" id="GO:0016491">
    <property type="term" value="F:oxidoreductase activity"/>
    <property type="evidence" value="ECO:0007669"/>
    <property type="project" value="UniProtKB-KW"/>
</dbReference>
<feature type="binding site" evidence="14">
    <location>
        <position position="827"/>
    </location>
    <ligand>
        <name>Mo-molybdopterin</name>
        <dbReference type="ChEBI" id="CHEBI:71302"/>
    </ligand>
    <ligandPart>
        <name>Mo</name>
        <dbReference type="ChEBI" id="CHEBI:28685"/>
    </ligandPart>
</feature>
<protein>
    <recommendedName>
        <fullName evidence="15">FAD-binding PCMH-type domain-containing protein</fullName>
    </recommendedName>
</protein>
<dbReference type="SMART" id="SM01008">
    <property type="entry name" value="Ald_Xan_dh_C"/>
    <property type="match status" value="1"/>
</dbReference>
<dbReference type="Pfam" id="PF02738">
    <property type="entry name" value="MoCoBD_1"/>
    <property type="match status" value="1"/>
</dbReference>
<keyword evidence="9 14" id="KW-0408">Iron</keyword>
<comment type="cofactor">
    <cofactor evidence="1 13">
        <name>FAD</name>
        <dbReference type="ChEBI" id="CHEBI:57692"/>
    </cofactor>
</comment>
<feature type="binding site" evidence="14">
    <location>
        <position position="796"/>
    </location>
    <ligand>
        <name>Mo-molybdopterin</name>
        <dbReference type="ChEBI" id="CHEBI:71302"/>
    </ligand>
    <ligandPart>
        <name>Mo</name>
        <dbReference type="ChEBI" id="CHEBI:28685"/>
    </ligandPart>
</feature>
<organism evidence="16 17">
    <name type="scientific">Patella caerulea</name>
    <name type="common">Rayed Mediterranean limpet</name>
    <dbReference type="NCBI Taxonomy" id="87958"/>
    <lineage>
        <taxon>Eukaryota</taxon>
        <taxon>Metazoa</taxon>
        <taxon>Spiralia</taxon>
        <taxon>Lophotrochozoa</taxon>
        <taxon>Mollusca</taxon>
        <taxon>Gastropoda</taxon>
        <taxon>Patellogastropoda</taxon>
        <taxon>Patelloidea</taxon>
        <taxon>Patellidae</taxon>
        <taxon>Patella</taxon>
    </lineage>
</organism>
<feature type="binding site" evidence="14">
    <location>
        <position position="939"/>
    </location>
    <ligand>
        <name>Mo-molybdopterin</name>
        <dbReference type="ChEBI" id="CHEBI:71302"/>
    </ligand>
    <ligandPart>
        <name>Mo</name>
        <dbReference type="ChEBI" id="CHEBI:28685"/>
    </ligandPart>
</feature>
<dbReference type="SUPFAM" id="SSF54665">
    <property type="entry name" value="CO dehydrogenase molybdoprotein N-domain-like"/>
    <property type="match status" value="1"/>
</dbReference>
<feature type="binding site" evidence="14">
    <location>
        <position position="170"/>
    </location>
    <ligand>
        <name>[2Fe-2S] cluster</name>
        <dbReference type="ChEBI" id="CHEBI:190135"/>
        <label>2</label>
    </ligand>
</feature>
<evidence type="ECO:0000256" key="2">
    <source>
        <dbReference type="ARBA" id="ARBA00006849"/>
    </source>
</evidence>
<dbReference type="SMART" id="SM01092">
    <property type="entry name" value="CO_deh_flav_C"/>
    <property type="match status" value="1"/>
</dbReference>
<keyword evidence="10 14" id="KW-0411">Iron-sulfur</keyword>
<dbReference type="Pfam" id="PF03450">
    <property type="entry name" value="CO_deh_flav_C"/>
    <property type="match status" value="1"/>
</dbReference>
<feature type="domain" description="FAD-binding PCMH-type" evidence="15">
    <location>
        <begin position="262"/>
        <end position="448"/>
    </location>
</feature>
<dbReference type="SUPFAM" id="SSF56176">
    <property type="entry name" value="FAD-binding/transporter-associated domain-like"/>
    <property type="match status" value="1"/>
</dbReference>
<dbReference type="InterPro" id="IPR002346">
    <property type="entry name" value="Mopterin_DH_FAD-bd"/>
</dbReference>
<evidence type="ECO:0000256" key="1">
    <source>
        <dbReference type="ARBA" id="ARBA00001974"/>
    </source>
</evidence>
<dbReference type="InterPro" id="IPR016208">
    <property type="entry name" value="Ald_Oxase/xanthine_DH-like"/>
</dbReference>
<dbReference type="SUPFAM" id="SSF55447">
    <property type="entry name" value="CO dehydrogenase flavoprotein C-terminal domain-like"/>
    <property type="match status" value="1"/>
</dbReference>
<dbReference type="Gene3D" id="3.30.43.10">
    <property type="entry name" value="Uridine Diphospho-n-acetylenolpyruvylglucosamine Reductase, domain 2"/>
    <property type="match status" value="1"/>
</dbReference>
<dbReference type="InterPro" id="IPR002888">
    <property type="entry name" value="2Fe-2S-bd"/>
</dbReference>
<evidence type="ECO:0000313" key="17">
    <source>
        <dbReference type="Proteomes" id="UP001347796"/>
    </source>
</evidence>
<feature type="binding site" evidence="14">
    <location>
        <position position="97"/>
    </location>
    <ligand>
        <name>[2Fe-2S] cluster</name>
        <dbReference type="ChEBI" id="CHEBI:190135"/>
        <label>1</label>
    </ligand>
</feature>
<feature type="binding site" evidence="14">
    <location>
        <position position="167"/>
    </location>
    <ligand>
        <name>[2Fe-2S] cluster</name>
        <dbReference type="ChEBI" id="CHEBI:190135"/>
        <label>2</label>
    </ligand>
</feature>
<evidence type="ECO:0000256" key="6">
    <source>
        <dbReference type="ARBA" id="ARBA00022723"/>
    </source>
</evidence>
<dbReference type="InterPro" id="IPR016166">
    <property type="entry name" value="FAD-bd_PCMH"/>
</dbReference>
<comment type="cofactor">
    <cofactor evidence="11">
        <name>[2Fe-2S] cluster</name>
        <dbReference type="ChEBI" id="CHEBI:190135"/>
    </cofactor>
</comment>
<dbReference type="Pfam" id="PF01799">
    <property type="entry name" value="Fer2_2"/>
    <property type="match status" value="1"/>
</dbReference>
<dbReference type="Proteomes" id="UP001347796">
    <property type="component" value="Unassembled WGS sequence"/>
</dbReference>
<comment type="caution">
    <text evidence="16">The sequence shown here is derived from an EMBL/GenBank/DDBJ whole genome shotgun (WGS) entry which is preliminary data.</text>
</comment>
<feature type="binding site" evidence="14">
    <location>
        <position position="1104"/>
    </location>
    <ligand>
        <name>Mo-molybdopterin</name>
        <dbReference type="ChEBI" id="CHEBI:71302"/>
    </ligand>
    <ligandPart>
        <name>Mo</name>
        <dbReference type="ChEBI" id="CHEBI:28685"/>
    </ligandPart>
</feature>
<evidence type="ECO:0000256" key="5">
    <source>
        <dbReference type="ARBA" id="ARBA00022714"/>
    </source>
</evidence>
<dbReference type="FunFam" id="3.30.365.10:FF:000001">
    <property type="entry name" value="Xanthine dehydrogenase oxidase"/>
    <property type="match status" value="1"/>
</dbReference>
<dbReference type="InterPro" id="IPR000674">
    <property type="entry name" value="Ald_Oxase/Xan_DH_a/b"/>
</dbReference>
<dbReference type="SUPFAM" id="SSF56003">
    <property type="entry name" value="Molybdenum cofactor-binding domain"/>
    <property type="match status" value="1"/>
</dbReference>
<feature type="binding site" evidence="14">
    <location>
        <position position="127"/>
    </location>
    <ligand>
        <name>[2Fe-2S] cluster</name>
        <dbReference type="ChEBI" id="CHEBI:190135"/>
        <label>1</label>
    </ligand>
</feature>
<reference evidence="16 17" key="1">
    <citation type="submission" date="2024-01" db="EMBL/GenBank/DDBJ databases">
        <title>The genome of the rayed Mediterranean limpet Patella caerulea (Linnaeus, 1758).</title>
        <authorList>
            <person name="Anh-Thu Weber A."/>
            <person name="Halstead-Nussloch G."/>
        </authorList>
    </citation>
    <scope>NUCLEOTIDE SEQUENCE [LARGE SCALE GENOMIC DNA]</scope>
    <source>
        <strain evidence="16">AATW-2023a</strain>
        <tissue evidence="16">Whole specimen</tissue>
    </source>
</reference>
<name>A0AAN8JWR1_PATCE</name>
<dbReference type="InterPro" id="IPR046867">
    <property type="entry name" value="AldOxase/xan_DH_MoCoBD2"/>
</dbReference>
<dbReference type="Gene3D" id="3.90.1170.50">
    <property type="entry name" value="Aldehyde oxidase/xanthine dehydrogenase, a/b hammerhead"/>
    <property type="match status" value="1"/>
</dbReference>
<comment type="cofactor">
    <cofactor evidence="14">
        <name>Mo-molybdopterin</name>
        <dbReference type="ChEBI" id="CHEBI:71302"/>
    </cofactor>
    <text evidence="14">Binds 1 Mo-molybdopterin (Mo-MPT) cofactor per subunit.</text>
</comment>
<keyword evidence="7 13" id="KW-0274">FAD</keyword>
<evidence type="ECO:0000256" key="3">
    <source>
        <dbReference type="ARBA" id="ARBA00022505"/>
    </source>
</evidence>
<dbReference type="SUPFAM" id="SSF54292">
    <property type="entry name" value="2Fe-2S ferredoxin-like"/>
    <property type="match status" value="1"/>
</dbReference>
<dbReference type="Gene3D" id="3.30.465.10">
    <property type="match status" value="1"/>
</dbReference>
<feature type="active site" description="Proton acceptor" evidence="12">
    <location>
        <position position="1279"/>
    </location>
</feature>